<evidence type="ECO:0000256" key="1">
    <source>
        <dbReference type="ARBA" id="ARBA00004196"/>
    </source>
</evidence>
<dbReference type="Gene3D" id="2.40.420.20">
    <property type="match status" value="1"/>
</dbReference>
<dbReference type="NCBIfam" id="TIGR01730">
    <property type="entry name" value="RND_mfp"/>
    <property type="match status" value="1"/>
</dbReference>
<dbReference type="Gene3D" id="2.40.50.100">
    <property type="match status" value="1"/>
</dbReference>
<dbReference type="RefSeq" id="WP_145874014.1">
    <property type="nucleotide sequence ID" value="NZ_CP046904.1"/>
</dbReference>
<dbReference type="GO" id="GO:1990281">
    <property type="term" value="C:efflux pump complex"/>
    <property type="evidence" value="ECO:0007669"/>
    <property type="project" value="TreeGrafter"/>
</dbReference>
<dbReference type="OrthoDB" id="9806939at2"/>
<evidence type="ECO:0000259" key="6">
    <source>
        <dbReference type="Pfam" id="PF25917"/>
    </source>
</evidence>
<comment type="subcellular location">
    <subcellularLocation>
        <location evidence="1">Cell envelope</location>
    </subcellularLocation>
</comment>
<sequence length="423" mass="45071">MNLSPPQRRRATLVAMLAILAGLATLPAVRALAPHTPPLPVQTERAGRHEIMSSVLAAGQLSYADAVVLSPEVIGKVTAIHVREGQQVRRGDLLLNIDDQSLRAELAEQDAAVRQQRIAIEQQQLNLRNQEAQFARKLELHTMRMLADAALDDARYALNLARIELRNSELRLEQAQAVLRQSAERLSKTSVHAPIAGTVVALDIKVGETAVPSQVGIPGSSLMTIAQADSLVAEIDVDEAAIPHVAVGQEVALHTPAYPDTPVQARVALIPMSPKRAAPGAVPAGGALHYAVRARLAGYDRLALRPGMRCRAEIYTGAHEQVPAVPLQAVLSDDEDKDSRMARPGRPAPAAAHYVYVDAAGKAEKRSVTVGASDDSRQQVLTGLAEGDAVIVGPYRTLRGLKPGDRVAPGLTSRGARERAAAP</sequence>
<reference evidence="9 10" key="1">
    <citation type="journal article" date="2015" name="Stand. Genomic Sci.">
        <title>Genomic Encyclopedia of Bacterial and Archaeal Type Strains, Phase III: the genomes of soil and plant-associated and newly described type strains.</title>
        <authorList>
            <person name="Whitman W.B."/>
            <person name="Woyke T."/>
            <person name="Klenk H.P."/>
            <person name="Zhou Y."/>
            <person name="Lilburn T.G."/>
            <person name="Beck B.J."/>
            <person name="De Vos P."/>
            <person name="Vandamme P."/>
            <person name="Eisen J.A."/>
            <person name="Garrity G."/>
            <person name="Hugenholtz P."/>
            <person name="Kyrpides N.C."/>
        </authorList>
    </citation>
    <scope>NUCLEOTIDE SEQUENCE [LARGE SCALE GENOMIC DNA]</scope>
    <source>
        <strain evidence="9 10">CGMCC 1.10685</strain>
    </source>
</reference>
<keyword evidence="4" id="KW-0175">Coiled coil</keyword>
<dbReference type="GO" id="GO:0015562">
    <property type="term" value="F:efflux transmembrane transporter activity"/>
    <property type="evidence" value="ECO:0007669"/>
    <property type="project" value="TreeGrafter"/>
</dbReference>
<feature type="region of interest" description="Disordered" evidence="5">
    <location>
        <begin position="402"/>
        <end position="423"/>
    </location>
</feature>
<evidence type="ECO:0000256" key="2">
    <source>
        <dbReference type="ARBA" id="ARBA00009477"/>
    </source>
</evidence>
<evidence type="ECO:0000256" key="4">
    <source>
        <dbReference type="SAM" id="Coils"/>
    </source>
</evidence>
<evidence type="ECO:0000313" key="10">
    <source>
        <dbReference type="Proteomes" id="UP000315112"/>
    </source>
</evidence>
<evidence type="ECO:0000313" key="8">
    <source>
        <dbReference type="EMBL" id="QGZ38076.1"/>
    </source>
</evidence>
<dbReference type="EMBL" id="VLKW01000002">
    <property type="protein sequence ID" value="TWI50413.1"/>
    <property type="molecule type" value="Genomic_DNA"/>
</dbReference>
<protein>
    <submittedName>
        <fullName evidence="8">Efflux RND transporter periplasmic adaptor subunit</fullName>
    </submittedName>
    <submittedName>
        <fullName evidence="9">HlyD family secretion protein</fullName>
    </submittedName>
</protein>
<dbReference type="Proteomes" id="UP000315112">
    <property type="component" value="Unassembled WGS sequence"/>
</dbReference>
<gene>
    <name evidence="8" type="ORF">GO485_02775</name>
    <name evidence="9" type="ORF">IP92_01642</name>
</gene>
<keyword evidence="11" id="KW-1185">Reference proteome</keyword>
<dbReference type="Pfam" id="PF25967">
    <property type="entry name" value="RND-MFP_C"/>
    <property type="match status" value="1"/>
</dbReference>
<name>A0A562Q195_9BURK</name>
<feature type="domain" description="Multidrug resistance protein MdtA-like C-terminal permuted SH3" evidence="7">
    <location>
        <begin position="352"/>
        <end position="393"/>
    </location>
</feature>
<dbReference type="AlphaFoldDB" id="A0A562Q195"/>
<reference evidence="9" key="2">
    <citation type="submission" date="2019-07" db="EMBL/GenBank/DDBJ databases">
        <authorList>
            <person name="Whitman W."/>
            <person name="Huntemann M."/>
            <person name="Clum A."/>
            <person name="Pillay M."/>
            <person name="Palaniappan K."/>
            <person name="Varghese N."/>
            <person name="Mikhailova N."/>
            <person name="Stamatis D."/>
            <person name="Reddy T."/>
            <person name="Daum C."/>
            <person name="Shapiro N."/>
            <person name="Ivanova N."/>
            <person name="Kyrpides N."/>
            <person name="Woyke T."/>
        </authorList>
    </citation>
    <scope>NUCLEOTIDE SEQUENCE</scope>
    <source>
        <strain evidence="9">CGMCC 1.10685</strain>
    </source>
</reference>
<proteinExistence type="inferred from homology"/>
<dbReference type="Gene3D" id="1.10.287.470">
    <property type="entry name" value="Helix hairpin bin"/>
    <property type="match status" value="1"/>
</dbReference>
<reference evidence="8 11" key="3">
    <citation type="submission" date="2019-12" db="EMBL/GenBank/DDBJ databases">
        <title>Draft Genome Sequences of Six Type Strains of the Genus Massilia.</title>
        <authorList>
            <person name="Miess H."/>
            <person name="Frediansyah A."/>
            <person name="Goeker M."/>
            <person name="Gross H."/>
        </authorList>
    </citation>
    <scope>NUCLEOTIDE SEQUENCE [LARGE SCALE GENOMIC DNA]</scope>
    <source>
        <strain evidence="8 11">DSM 26639</strain>
    </source>
</reference>
<dbReference type="Proteomes" id="UP000437862">
    <property type="component" value="Chromosome"/>
</dbReference>
<evidence type="ECO:0000256" key="3">
    <source>
        <dbReference type="ARBA" id="ARBA00022448"/>
    </source>
</evidence>
<evidence type="ECO:0000313" key="11">
    <source>
        <dbReference type="Proteomes" id="UP000437862"/>
    </source>
</evidence>
<feature type="coiled-coil region" evidence="4">
    <location>
        <begin position="113"/>
        <end position="185"/>
    </location>
</feature>
<dbReference type="EMBL" id="CP046904">
    <property type="protein sequence ID" value="QGZ38076.1"/>
    <property type="molecule type" value="Genomic_DNA"/>
</dbReference>
<dbReference type="SUPFAM" id="SSF111369">
    <property type="entry name" value="HlyD-like secretion proteins"/>
    <property type="match status" value="1"/>
</dbReference>
<dbReference type="PANTHER" id="PTHR30469:SF15">
    <property type="entry name" value="HLYD FAMILY OF SECRETION PROTEINS"/>
    <property type="match status" value="1"/>
</dbReference>
<organism evidence="9 10">
    <name type="scientific">Pseudoduganella flava</name>
    <dbReference type="NCBI Taxonomy" id="871742"/>
    <lineage>
        <taxon>Bacteria</taxon>
        <taxon>Pseudomonadati</taxon>
        <taxon>Pseudomonadota</taxon>
        <taxon>Betaproteobacteria</taxon>
        <taxon>Burkholderiales</taxon>
        <taxon>Oxalobacteraceae</taxon>
        <taxon>Telluria group</taxon>
        <taxon>Pseudoduganella</taxon>
    </lineage>
</organism>
<accession>A0A562Q195</accession>
<dbReference type="InterPro" id="IPR058627">
    <property type="entry name" value="MdtA-like_C"/>
</dbReference>
<evidence type="ECO:0000256" key="5">
    <source>
        <dbReference type="SAM" id="MobiDB-lite"/>
    </source>
</evidence>
<dbReference type="Pfam" id="PF25917">
    <property type="entry name" value="BSH_RND"/>
    <property type="match status" value="1"/>
</dbReference>
<dbReference type="Gene3D" id="2.40.30.170">
    <property type="match status" value="1"/>
</dbReference>
<dbReference type="InterPro" id="IPR058625">
    <property type="entry name" value="MdtA-like_BSH"/>
</dbReference>
<dbReference type="PANTHER" id="PTHR30469">
    <property type="entry name" value="MULTIDRUG RESISTANCE PROTEIN MDTA"/>
    <property type="match status" value="1"/>
</dbReference>
<comment type="similarity">
    <text evidence="2">Belongs to the membrane fusion protein (MFP) (TC 8.A.1) family.</text>
</comment>
<evidence type="ECO:0000259" key="7">
    <source>
        <dbReference type="Pfam" id="PF25967"/>
    </source>
</evidence>
<evidence type="ECO:0000313" key="9">
    <source>
        <dbReference type="EMBL" id="TWI50413.1"/>
    </source>
</evidence>
<feature type="domain" description="Multidrug resistance protein MdtA-like barrel-sandwich hybrid" evidence="6">
    <location>
        <begin position="67"/>
        <end position="211"/>
    </location>
</feature>
<dbReference type="InterPro" id="IPR006143">
    <property type="entry name" value="RND_pump_MFP"/>
</dbReference>
<keyword evidence="3" id="KW-0813">Transport</keyword>